<dbReference type="AlphaFoldDB" id="A0A9N8VND4"/>
<dbReference type="GO" id="GO:0019005">
    <property type="term" value="C:SCF ubiquitin ligase complex"/>
    <property type="evidence" value="ECO:0007669"/>
    <property type="project" value="TreeGrafter"/>
</dbReference>
<evidence type="ECO:0000313" key="2">
    <source>
        <dbReference type="Proteomes" id="UP000789831"/>
    </source>
</evidence>
<dbReference type="PANTHER" id="PTHR13318:SF190">
    <property type="entry name" value="PARTNER OF PAIRED, ISOFORM B"/>
    <property type="match status" value="1"/>
</dbReference>
<evidence type="ECO:0000313" key="1">
    <source>
        <dbReference type="EMBL" id="CAG8456733.1"/>
    </source>
</evidence>
<dbReference type="Gene3D" id="3.80.10.10">
    <property type="entry name" value="Ribonuclease Inhibitor"/>
    <property type="match status" value="2"/>
</dbReference>
<protein>
    <submittedName>
        <fullName evidence="1">8522_t:CDS:1</fullName>
    </submittedName>
</protein>
<organism evidence="1 2">
    <name type="scientific">Ambispora gerdemannii</name>
    <dbReference type="NCBI Taxonomy" id="144530"/>
    <lineage>
        <taxon>Eukaryota</taxon>
        <taxon>Fungi</taxon>
        <taxon>Fungi incertae sedis</taxon>
        <taxon>Mucoromycota</taxon>
        <taxon>Glomeromycotina</taxon>
        <taxon>Glomeromycetes</taxon>
        <taxon>Archaeosporales</taxon>
        <taxon>Ambisporaceae</taxon>
        <taxon>Ambispora</taxon>
    </lineage>
</organism>
<dbReference type="SUPFAM" id="SSF52047">
    <property type="entry name" value="RNI-like"/>
    <property type="match status" value="1"/>
</dbReference>
<dbReference type="EMBL" id="CAJVPL010000159">
    <property type="protein sequence ID" value="CAG8456733.1"/>
    <property type="molecule type" value="Genomic_DNA"/>
</dbReference>
<name>A0A9N8VND4_9GLOM</name>
<proteinExistence type="predicted"/>
<dbReference type="GO" id="GO:0031146">
    <property type="term" value="P:SCF-dependent proteasomal ubiquitin-dependent protein catabolic process"/>
    <property type="evidence" value="ECO:0007669"/>
    <property type="project" value="TreeGrafter"/>
</dbReference>
<reference evidence="1" key="1">
    <citation type="submission" date="2021-06" db="EMBL/GenBank/DDBJ databases">
        <authorList>
            <person name="Kallberg Y."/>
            <person name="Tangrot J."/>
            <person name="Rosling A."/>
        </authorList>
    </citation>
    <scope>NUCLEOTIDE SEQUENCE</scope>
    <source>
        <strain evidence="1">MT106</strain>
    </source>
</reference>
<dbReference type="Proteomes" id="UP000789831">
    <property type="component" value="Unassembled WGS sequence"/>
</dbReference>
<accession>A0A9N8VND4</accession>
<dbReference type="PANTHER" id="PTHR13318">
    <property type="entry name" value="PARTNER OF PAIRED, ISOFORM B-RELATED"/>
    <property type="match status" value="1"/>
</dbReference>
<dbReference type="OrthoDB" id="2364652at2759"/>
<keyword evidence="2" id="KW-1185">Reference proteome</keyword>
<gene>
    <name evidence="1" type="ORF">AGERDE_LOCUS2038</name>
</gene>
<dbReference type="InterPro" id="IPR032675">
    <property type="entry name" value="LRR_dom_sf"/>
</dbReference>
<comment type="caution">
    <text evidence="1">The sequence shown here is derived from an EMBL/GenBank/DDBJ whole genome shotgun (WGS) entry which is preliminary data.</text>
</comment>
<sequence length="513" mass="58670">MSLNDLNSDIKEYILGKFAEDDSGPYMFHSFLLLNREWSEIAVKFLYKDTWIFIKRISNEKLRAKQLIDTYLNCLPDSGITTKYDYIEKARNLHIPDLYECVIYWEEETQFEDDQLRGYDQSRIKNIFFKLFRAFIQRSNLKKCTFAKSSLEAPHNPPINDTHLHEIATRLHARNVQLNYLNLGYFPCTDDALLYLTGNITYLKTFKVKMQTCSDQALARFLRTQRALTKLKIRSGDNISETISALSSLSGTLVKLRILDCNLETHKRPFTSIATCTGLRSLYMYGTKFSREVSTSDLLMPIARNCTFHNVDFTGTILPGDVLASIAINSSSTLRRVFVKRPSEQFSQLEDDEFAVGINALADHAKNLTDFACDILPEETTALLNLLNSIGHSLERLEIGSPALISRESSDLIRAIARNCSSLTTLDVSYFSFSKEAFEELIRGTRIQNLDLRKTHSIDDALLKIMKEVWDGTLQCLIISECENVSENAISDLDWVEDVVTDITERRVLDEEI</sequence>